<feature type="transmembrane region" description="Helical" evidence="1">
    <location>
        <begin position="9"/>
        <end position="29"/>
    </location>
</feature>
<reference evidence="3" key="1">
    <citation type="submission" date="2020-09" db="EMBL/GenBank/DDBJ databases">
        <title>Novel species of Mucilaginibacter isolated from a glacier on the Tibetan Plateau.</title>
        <authorList>
            <person name="Liu Q."/>
            <person name="Xin Y.-H."/>
        </authorList>
    </citation>
    <scope>NUCLEOTIDE SEQUENCE</scope>
    <source>
        <strain evidence="3">ZB1P21</strain>
    </source>
</reference>
<proteinExistence type="predicted"/>
<evidence type="ECO:0000259" key="2">
    <source>
        <dbReference type="Pfam" id="PF06713"/>
    </source>
</evidence>
<evidence type="ECO:0000313" key="4">
    <source>
        <dbReference type="Proteomes" id="UP000619078"/>
    </source>
</evidence>
<evidence type="ECO:0000256" key="1">
    <source>
        <dbReference type="SAM" id="Phobius"/>
    </source>
</evidence>
<keyword evidence="1" id="KW-0812">Transmembrane</keyword>
<dbReference type="GO" id="GO:0030153">
    <property type="term" value="P:bacteriocin immunity"/>
    <property type="evidence" value="ECO:0007669"/>
    <property type="project" value="InterPro"/>
</dbReference>
<protein>
    <submittedName>
        <fullName evidence="3">PH domain-containing protein</fullName>
    </submittedName>
</protein>
<organism evidence="3 4">
    <name type="scientific">Mucilaginibacter glaciei</name>
    <dbReference type="NCBI Taxonomy" id="2772109"/>
    <lineage>
        <taxon>Bacteria</taxon>
        <taxon>Pseudomonadati</taxon>
        <taxon>Bacteroidota</taxon>
        <taxon>Sphingobacteriia</taxon>
        <taxon>Sphingobacteriales</taxon>
        <taxon>Sphingobacteriaceae</taxon>
        <taxon>Mucilaginibacter</taxon>
    </lineage>
</organism>
<feature type="transmembrane region" description="Helical" evidence="1">
    <location>
        <begin position="35"/>
        <end position="55"/>
    </location>
</feature>
<dbReference type="EMBL" id="JACWMX010000001">
    <property type="protein sequence ID" value="MBD1391534.1"/>
    <property type="molecule type" value="Genomic_DNA"/>
</dbReference>
<name>A0A926NTM3_9SPHI</name>
<keyword evidence="4" id="KW-1185">Reference proteome</keyword>
<sequence>MKYYSRKGSIVIAIIVFVVIMTIICFFAKVYAASYVLITALMYLAWMWYDTYYIIRGNQLFYKSALLKGSIEINAIVEIVKNKKLFSGKKPSLSTKGIIINYNKYDDIFISPKKIDQFIKALKTINPNIKVTD</sequence>
<evidence type="ECO:0000313" key="3">
    <source>
        <dbReference type="EMBL" id="MBD1391534.1"/>
    </source>
</evidence>
<gene>
    <name evidence="3" type="ORF">IDJ76_00355</name>
</gene>
<comment type="caution">
    <text evidence="3">The sequence shown here is derived from an EMBL/GenBank/DDBJ whole genome shotgun (WGS) entry which is preliminary data.</text>
</comment>
<dbReference type="InterPro" id="IPR009589">
    <property type="entry name" value="PH_YyaB-like"/>
</dbReference>
<keyword evidence="1" id="KW-0472">Membrane</keyword>
<dbReference type="RefSeq" id="WP_191159561.1">
    <property type="nucleotide sequence ID" value="NZ_JACWMX010000001.1"/>
</dbReference>
<dbReference type="AlphaFoldDB" id="A0A926NTM3"/>
<accession>A0A926NTM3</accession>
<keyword evidence="1" id="KW-1133">Transmembrane helix</keyword>
<dbReference type="Proteomes" id="UP000619078">
    <property type="component" value="Unassembled WGS sequence"/>
</dbReference>
<feature type="domain" description="Uncharacterized protein YyaB-like PH" evidence="2">
    <location>
        <begin position="51"/>
        <end position="126"/>
    </location>
</feature>
<dbReference type="Pfam" id="PF06713">
    <property type="entry name" value="bPH_4"/>
    <property type="match status" value="1"/>
</dbReference>